<feature type="domain" description="Carrier" evidence="1">
    <location>
        <begin position="1"/>
        <end position="74"/>
    </location>
</feature>
<dbReference type="SUPFAM" id="SSF47336">
    <property type="entry name" value="ACP-like"/>
    <property type="match status" value="1"/>
</dbReference>
<name>A0A239EIN5_9PSED</name>
<evidence type="ECO:0000259" key="1">
    <source>
        <dbReference type="PROSITE" id="PS50075"/>
    </source>
</evidence>
<dbReference type="EMBL" id="FZOL01000008">
    <property type="protein sequence ID" value="SNS44261.1"/>
    <property type="molecule type" value="Genomic_DNA"/>
</dbReference>
<gene>
    <name evidence="2" type="ORF">SAMN05444352_1087</name>
</gene>
<dbReference type="Proteomes" id="UP000198407">
    <property type="component" value="Unassembled WGS sequence"/>
</dbReference>
<evidence type="ECO:0000313" key="3">
    <source>
        <dbReference type="Proteomes" id="UP000198407"/>
    </source>
</evidence>
<evidence type="ECO:0000313" key="2">
    <source>
        <dbReference type="EMBL" id="SNS44261.1"/>
    </source>
</evidence>
<dbReference type="Pfam" id="PF00550">
    <property type="entry name" value="PP-binding"/>
    <property type="match status" value="1"/>
</dbReference>
<keyword evidence="3" id="KW-1185">Reference proteome</keyword>
<dbReference type="STRING" id="1215104.GCA_000730585_00440"/>
<dbReference type="InterPro" id="IPR009081">
    <property type="entry name" value="PP-bd_ACP"/>
</dbReference>
<proteinExistence type="predicted"/>
<dbReference type="Gene3D" id="1.10.1200.10">
    <property type="entry name" value="ACP-like"/>
    <property type="match status" value="1"/>
</dbReference>
<protein>
    <submittedName>
        <fullName evidence="2">Acyl carrier protein</fullName>
    </submittedName>
</protein>
<sequence length="74" mass="8267">MADKHSEEVIRFLVEHLNLNRTPTAQDRLMDLGLDSLDVVEVLLELQEQIASRIPDNAISAETTVGQLIALTKK</sequence>
<dbReference type="AlphaFoldDB" id="A0A239EIN5"/>
<dbReference type="PROSITE" id="PS50075">
    <property type="entry name" value="CARRIER"/>
    <property type="match status" value="1"/>
</dbReference>
<dbReference type="RefSeq" id="WP_042129829.1">
    <property type="nucleotide sequence ID" value="NZ_FZOL01000008.1"/>
</dbReference>
<reference evidence="3" key="1">
    <citation type="submission" date="2017-06" db="EMBL/GenBank/DDBJ databases">
        <authorList>
            <person name="Varghese N."/>
            <person name="Submissions S."/>
        </authorList>
    </citation>
    <scope>NUCLEOTIDE SEQUENCE [LARGE SCALE GENOMIC DNA]</scope>
    <source>
        <strain evidence="3">DSM 22348</strain>
    </source>
</reference>
<accession>A0A239EIN5</accession>
<dbReference type="InterPro" id="IPR036736">
    <property type="entry name" value="ACP-like_sf"/>
</dbReference>
<organism evidence="2 3">
    <name type="scientific">Pseudomonas japonica</name>
    <dbReference type="NCBI Taxonomy" id="256466"/>
    <lineage>
        <taxon>Bacteria</taxon>
        <taxon>Pseudomonadati</taxon>
        <taxon>Pseudomonadota</taxon>
        <taxon>Gammaproteobacteria</taxon>
        <taxon>Pseudomonadales</taxon>
        <taxon>Pseudomonadaceae</taxon>
        <taxon>Pseudomonas</taxon>
    </lineage>
</organism>